<gene>
    <name evidence="8" type="ORF">MICPUN_101277</name>
</gene>
<keyword evidence="3 5" id="KW-0694">RNA-binding</keyword>
<keyword evidence="4" id="KW-0539">Nucleus</keyword>
<dbReference type="PANTHER" id="PTHR48039:SF5">
    <property type="entry name" value="RNA-BINDING PROTEIN 28"/>
    <property type="match status" value="1"/>
</dbReference>
<feature type="region of interest" description="Disordered" evidence="6">
    <location>
        <begin position="800"/>
        <end position="966"/>
    </location>
</feature>
<feature type="compositionally biased region" description="Basic residues" evidence="6">
    <location>
        <begin position="866"/>
        <end position="882"/>
    </location>
</feature>
<dbReference type="InterPro" id="IPR000504">
    <property type="entry name" value="RRM_dom"/>
</dbReference>
<dbReference type="STRING" id="296587.C1E9J6"/>
<name>C1E9J6_MICCC</name>
<evidence type="ECO:0000256" key="6">
    <source>
        <dbReference type="SAM" id="MobiDB-lite"/>
    </source>
</evidence>
<evidence type="ECO:0000256" key="4">
    <source>
        <dbReference type="ARBA" id="ARBA00023242"/>
    </source>
</evidence>
<feature type="domain" description="RRM" evidence="7">
    <location>
        <begin position="533"/>
        <end position="616"/>
    </location>
</feature>
<feature type="region of interest" description="Disordered" evidence="6">
    <location>
        <begin position="403"/>
        <end position="529"/>
    </location>
</feature>
<feature type="domain" description="RRM" evidence="7">
    <location>
        <begin position="694"/>
        <end position="790"/>
    </location>
</feature>
<dbReference type="KEGG" id="mis:MICPUN_101277"/>
<reference evidence="8 9" key="1">
    <citation type="journal article" date="2009" name="Science">
        <title>Green evolution and dynamic adaptations revealed by genomes of the marine picoeukaryotes Micromonas.</title>
        <authorList>
            <person name="Worden A.Z."/>
            <person name="Lee J.H."/>
            <person name="Mock T."/>
            <person name="Rouze P."/>
            <person name="Simmons M.P."/>
            <person name="Aerts A.L."/>
            <person name="Allen A.E."/>
            <person name="Cuvelier M.L."/>
            <person name="Derelle E."/>
            <person name="Everett M.V."/>
            <person name="Foulon E."/>
            <person name="Grimwood J."/>
            <person name="Gundlach H."/>
            <person name="Henrissat B."/>
            <person name="Napoli C."/>
            <person name="McDonald S.M."/>
            <person name="Parker M.S."/>
            <person name="Rombauts S."/>
            <person name="Salamov A."/>
            <person name="Von Dassow P."/>
            <person name="Badger J.H."/>
            <person name="Coutinho P.M."/>
            <person name="Demir E."/>
            <person name="Dubchak I."/>
            <person name="Gentemann C."/>
            <person name="Eikrem W."/>
            <person name="Gready J.E."/>
            <person name="John U."/>
            <person name="Lanier W."/>
            <person name="Lindquist E.A."/>
            <person name="Lucas S."/>
            <person name="Mayer K.F."/>
            <person name="Moreau H."/>
            <person name="Not F."/>
            <person name="Otillar R."/>
            <person name="Panaud O."/>
            <person name="Pangilinan J."/>
            <person name="Paulsen I."/>
            <person name="Piegu B."/>
            <person name="Poliakov A."/>
            <person name="Robbens S."/>
            <person name="Schmutz J."/>
            <person name="Toulza E."/>
            <person name="Wyss T."/>
            <person name="Zelensky A."/>
            <person name="Zhou K."/>
            <person name="Armbrust E.V."/>
            <person name="Bhattacharya D."/>
            <person name="Goodenough U.W."/>
            <person name="Van de Peer Y."/>
            <person name="Grigoriev I.V."/>
        </authorList>
    </citation>
    <scope>NUCLEOTIDE SEQUENCE [LARGE SCALE GENOMIC DNA]</scope>
    <source>
        <strain evidence="9">RCC299 / NOUM17</strain>
    </source>
</reference>
<dbReference type="FunFam" id="3.30.70.330:FF:000182">
    <property type="entry name" value="RNA-binding motif protein 28"/>
    <property type="match status" value="1"/>
</dbReference>
<protein>
    <recommendedName>
        <fullName evidence="7">RRM domain-containing protein</fullName>
    </recommendedName>
</protein>
<dbReference type="GO" id="GO:0003729">
    <property type="term" value="F:mRNA binding"/>
    <property type="evidence" value="ECO:0007669"/>
    <property type="project" value="TreeGrafter"/>
</dbReference>
<dbReference type="FunCoup" id="C1E9J6">
    <property type="interactions" value="1736"/>
</dbReference>
<evidence type="ECO:0000256" key="2">
    <source>
        <dbReference type="ARBA" id="ARBA00022737"/>
    </source>
</evidence>
<proteinExistence type="predicted"/>
<feature type="compositionally biased region" description="Acidic residues" evidence="6">
    <location>
        <begin position="506"/>
        <end position="517"/>
    </location>
</feature>
<feature type="compositionally biased region" description="Acidic residues" evidence="6">
    <location>
        <begin position="420"/>
        <end position="451"/>
    </location>
</feature>
<dbReference type="GO" id="GO:0005634">
    <property type="term" value="C:nucleus"/>
    <property type="evidence" value="ECO:0007669"/>
    <property type="project" value="UniProtKB-SubCell"/>
</dbReference>
<evidence type="ECO:0000256" key="3">
    <source>
        <dbReference type="ARBA" id="ARBA00022884"/>
    </source>
</evidence>
<evidence type="ECO:0000259" key="7">
    <source>
        <dbReference type="PROSITE" id="PS50102"/>
    </source>
</evidence>
<organism evidence="8 9">
    <name type="scientific">Micromonas commoda (strain RCC299 / NOUM17 / CCMP2709)</name>
    <name type="common">Picoplanktonic green alga</name>
    <dbReference type="NCBI Taxonomy" id="296587"/>
    <lineage>
        <taxon>Eukaryota</taxon>
        <taxon>Viridiplantae</taxon>
        <taxon>Chlorophyta</taxon>
        <taxon>Mamiellophyceae</taxon>
        <taxon>Mamiellales</taxon>
        <taxon>Mamiellaceae</taxon>
        <taxon>Micromonas</taxon>
    </lineage>
</organism>
<feature type="compositionally biased region" description="Low complexity" evidence="6">
    <location>
        <begin position="403"/>
        <end position="415"/>
    </location>
</feature>
<evidence type="ECO:0000313" key="8">
    <source>
        <dbReference type="EMBL" id="ACO64690.1"/>
    </source>
</evidence>
<dbReference type="OrthoDB" id="439808at2759"/>
<dbReference type="eggNOG" id="KOG0127">
    <property type="taxonomic scope" value="Eukaryota"/>
</dbReference>
<dbReference type="SMART" id="SM00360">
    <property type="entry name" value="RRM"/>
    <property type="match status" value="4"/>
</dbReference>
<dbReference type="CDD" id="cd12414">
    <property type="entry name" value="RRM2_RBM28_like"/>
    <property type="match status" value="1"/>
</dbReference>
<dbReference type="PANTHER" id="PTHR48039">
    <property type="entry name" value="RNA-BINDING MOTIF PROTEIN 14B"/>
    <property type="match status" value="1"/>
</dbReference>
<dbReference type="InParanoid" id="C1E9J6"/>
<dbReference type="PROSITE" id="PS50102">
    <property type="entry name" value="RRM"/>
    <property type="match status" value="4"/>
</dbReference>
<dbReference type="EMBL" id="CP001328">
    <property type="protein sequence ID" value="ACO64690.1"/>
    <property type="molecule type" value="Genomic_DNA"/>
</dbReference>
<dbReference type="Pfam" id="PF00076">
    <property type="entry name" value="RRM_1"/>
    <property type="match status" value="4"/>
</dbReference>
<dbReference type="CDD" id="cd12415">
    <property type="entry name" value="RRM3_RBM28_like"/>
    <property type="match status" value="1"/>
</dbReference>
<dbReference type="InterPro" id="IPR035979">
    <property type="entry name" value="RBD_domain_sf"/>
</dbReference>
<keyword evidence="2" id="KW-0677">Repeat</keyword>
<dbReference type="RefSeq" id="XP_002503432.1">
    <property type="nucleotide sequence ID" value="XM_002503386.1"/>
</dbReference>
<dbReference type="CDD" id="cd12416">
    <property type="entry name" value="RRM4_RBM28_like"/>
    <property type="match status" value="1"/>
</dbReference>
<feature type="domain" description="RRM" evidence="7">
    <location>
        <begin position="320"/>
        <end position="397"/>
    </location>
</feature>
<keyword evidence="9" id="KW-1185">Reference proteome</keyword>
<feature type="compositionally biased region" description="Low complexity" evidence="6">
    <location>
        <begin position="821"/>
        <end position="835"/>
    </location>
</feature>
<dbReference type="InterPro" id="IPR051945">
    <property type="entry name" value="RRM_MRD1_RNA_proc_ribogen"/>
</dbReference>
<dbReference type="GeneID" id="8245079"/>
<feature type="compositionally biased region" description="Basic and acidic residues" evidence="6">
    <location>
        <begin position="903"/>
        <end position="919"/>
    </location>
</feature>
<dbReference type="Proteomes" id="UP000002009">
    <property type="component" value="Chromosome 7"/>
</dbReference>
<feature type="region of interest" description="Disordered" evidence="6">
    <location>
        <begin position="94"/>
        <end position="174"/>
    </location>
</feature>
<evidence type="ECO:0000313" key="9">
    <source>
        <dbReference type="Proteomes" id="UP000002009"/>
    </source>
</evidence>
<dbReference type="OMA" id="AGYVWDV"/>
<accession>C1E9J6</accession>
<feature type="compositionally biased region" description="Basic and acidic residues" evidence="6">
    <location>
        <begin position="942"/>
        <end position="960"/>
    </location>
</feature>
<dbReference type="AlphaFoldDB" id="C1E9J6"/>
<feature type="compositionally biased region" description="Low complexity" evidence="6">
    <location>
        <begin position="163"/>
        <end position="174"/>
    </location>
</feature>
<evidence type="ECO:0000256" key="5">
    <source>
        <dbReference type="PROSITE-ProRule" id="PRU00176"/>
    </source>
</evidence>
<dbReference type="Gene3D" id="3.30.70.330">
    <property type="match status" value="4"/>
</dbReference>
<sequence length="966" mass="102761">MGGGNTVVFVRNLPYSTTDASLTEAFSNEFGPVKEAFIVAEKGPGGKSKGYGFVYFALAEDAASAVAKSKSFKVDGRAVTIDTANRKAPVIKGFTGKSRLSGGGGDGETADEKASRAALAVLRGEAPPPGDSDSDAPKEEFKLTGPVHGDFLAKPKQPRPARRSAPASHPALAADRAPRTVALAGLRLAGEPEGIDPDAALDAARACGDVEEVTSPAPKDVVDAAHLRHDGATRGVLLITYASEDVARTAVTRLHNTMPGVGKRKAQRVKAQLKEGGVAAANAANRGRAGAGPDAGDTRAVELLWARQLGHCEGARPKSWRVIIRNLAFKATEEDIRTAMSKAGFVWDLTVPRDFHNKPKGFAFAAFTAKSDAERAVKEVNMTNIAGRPVAVDWALSKTKYAEAQQKAEEGAATGTGTGSEDDDDDSDDEDEEMDVDSEDGSDVDSDDENPAEATGTKVKHANRREAREAARAERIAKAKEAAGKRDAKKGRARAEHSDSGSDSGSDGDEDDDDDEPPPPRFAKKTDAAAEGCSVFIRDVPTECNKQMLFERMSKFGKVRSCRMVMDKASGRPKGTAFVDFVKPDAAKTAVEAAGKVEGGGVKVAGRRVTLALAVSASEAASLATQRTKDAAPGKGKRDGPRDNRNLYLASEGQIHEEGPAAQGVSQADIMKRRRAKEEQALKLKNPNFFISRTRLQVRNVPPEVDQKELKKIFLEAVKKRATQANPRVMHAKLLYDPTRPDAEGKPRSRGIGFVEFAEHEHALAALRALNNNPEVFNKARRPIIEFAVEDARAVKKLERRRDGLKQKQNQYDADRKAKANAEAAATAAKGAQKPLAKKNGKGANGKTADGKDGDANGAAGEAKPKPKNPNKKPKVGSKKRRAEREAKLAALGSGPGAGSGAKLEKSEGGKSGESEARAAKRPKVAAAAPQADTGLSRRGNKKGESRGNDKRDRFDELADRYMSNR</sequence>
<evidence type="ECO:0000256" key="1">
    <source>
        <dbReference type="ARBA" id="ARBA00004123"/>
    </source>
</evidence>
<dbReference type="InterPro" id="IPR012677">
    <property type="entry name" value="Nucleotide-bd_a/b_plait_sf"/>
</dbReference>
<feature type="compositionally biased region" description="Basic and acidic residues" evidence="6">
    <location>
        <begin position="627"/>
        <end position="645"/>
    </location>
</feature>
<feature type="compositionally biased region" description="Basic and acidic residues" evidence="6">
    <location>
        <begin position="464"/>
        <end position="486"/>
    </location>
</feature>
<feature type="domain" description="RRM" evidence="7">
    <location>
        <begin position="6"/>
        <end position="86"/>
    </location>
</feature>
<comment type="subcellular location">
    <subcellularLocation>
        <location evidence="1">Nucleus</location>
    </subcellularLocation>
</comment>
<dbReference type="SUPFAM" id="SSF54928">
    <property type="entry name" value="RNA-binding domain, RBD"/>
    <property type="match status" value="4"/>
</dbReference>
<feature type="region of interest" description="Disordered" evidence="6">
    <location>
        <begin position="622"/>
        <end position="673"/>
    </location>
</feature>